<evidence type="ECO:0000313" key="1">
    <source>
        <dbReference type="EMBL" id="CAK0843774.1"/>
    </source>
</evidence>
<proteinExistence type="predicted"/>
<dbReference type="EMBL" id="CAUYUJ010014607">
    <property type="protein sequence ID" value="CAK0843774.1"/>
    <property type="molecule type" value="Genomic_DNA"/>
</dbReference>
<gene>
    <name evidence="1" type="ORF">PCOR1329_LOCUS38016</name>
</gene>
<sequence>MKDQEFLCSCHFVPSPVMVHEPSCSYPKLQATDMVIKIEELKHTQRALEDIMAANTGRSREEIAAAIQRDRYMSVREAVEFGLVDAVIDDRPRGVKGGEETPATPVR</sequence>
<keyword evidence="2" id="KW-1185">Reference proteome</keyword>
<name>A0ABN9TDG3_9DINO</name>
<organism evidence="1 2">
    <name type="scientific">Prorocentrum cordatum</name>
    <dbReference type="NCBI Taxonomy" id="2364126"/>
    <lineage>
        <taxon>Eukaryota</taxon>
        <taxon>Sar</taxon>
        <taxon>Alveolata</taxon>
        <taxon>Dinophyceae</taxon>
        <taxon>Prorocentrales</taxon>
        <taxon>Prorocentraceae</taxon>
        <taxon>Prorocentrum</taxon>
    </lineage>
</organism>
<dbReference type="PANTHER" id="PTHR10381">
    <property type="entry name" value="ATP-DEPENDENT CLP PROTEASE PROTEOLYTIC SUBUNIT"/>
    <property type="match status" value="1"/>
</dbReference>
<dbReference type="SUPFAM" id="SSF52096">
    <property type="entry name" value="ClpP/crotonase"/>
    <property type="match status" value="1"/>
</dbReference>
<reference evidence="1" key="1">
    <citation type="submission" date="2023-10" db="EMBL/GenBank/DDBJ databases">
        <authorList>
            <person name="Chen Y."/>
            <person name="Shah S."/>
            <person name="Dougan E. K."/>
            <person name="Thang M."/>
            <person name="Chan C."/>
        </authorList>
    </citation>
    <scope>NUCLEOTIDE SEQUENCE [LARGE SCALE GENOMIC DNA]</scope>
</reference>
<evidence type="ECO:0008006" key="3">
    <source>
        <dbReference type="Google" id="ProtNLM"/>
    </source>
</evidence>
<protein>
    <recommendedName>
        <fullName evidence="3">ATP-dependent Clp protease proteolytic subunit</fullName>
    </recommendedName>
</protein>
<dbReference type="PANTHER" id="PTHR10381:SF11">
    <property type="entry name" value="ATP-DEPENDENT CLP PROTEASE PROTEOLYTIC SUBUNIT, MITOCHONDRIAL"/>
    <property type="match status" value="1"/>
</dbReference>
<dbReference type="Pfam" id="PF00574">
    <property type="entry name" value="CLP_protease"/>
    <property type="match status" value="1"/>
</dbReference>
<comment type="caution">
    <text evidence="1">The sequence shown here is derived from an EMBL/GenBank/DDBJ whole genome shotgun (WGS) entry which is preliminary data.</text>
</comment>
<dbReference type="InterPro" id="IPR023562">
    <property type="entry name" value="ClpP/TepA"/>
</dbReference>
<accession>A0ABN9TDG3</accession>
<dbReference type="Gene3D" id="3.90.226.10">
    <property type="entry name" value="2-enoyl-CoA Hydratase, Chain A, domain 1"/>
    <property type="match status" value="1"/>
</dbReference>
<dbReference type="Proteomes" id="UP001189429">
    <property type="component" value="Unassembled WGS sequence"/>
</dbReference>
<evidence type="ECO:0000313" key="2">
    <source>
        <dbReference type="Proteomes" id="UP001189429"/>
    </source>
</evidence>
<dbReference type="InterPro" id="IPR029045">
    <property type="entry name" value="ClpP/crotonase-like_dom_sf"/>
</dbReference>